<protein>
    <recommendedName>
        <fullName evidence="2">SseB protein N-terminal domain-containing protein</fullName>
    </recommendedName>
</protein>
<feature type="region of interest" description="Disordered" evidence="1">
    <location>
        <begin position="161"/>
        <end position="203"/>
    </location>
</feature>
<sequence>MVDWQPGTDAELAMAAARDADDRREYFRLLSTAPLFLPLTDIPEPGEESSEPQRFALWDMAGRTFLVVYTSAECLMAMAGPGVEGYVQTDYAELSAKWPDPEWWLAVNPTLALDCYLPIDAVRKAADGTLTVPTVEEATEKAVADPDLAPDLRALQERAAALAEERASAPPTTPDAQPLSVGEPPAGPTPADPGQADAVDDPIAPANDTERELLAASQAGYLPAYMEALLGAEVLVPVAWPVLNVEQLGEPGFPWRPATGMESPTIELFTSRARFEAAYDADTPTLTAPFMLVLVAWPDPSYDLAINPGGALQMRLSGEALEEFIESVENALADEIGDTETIDGEATPRAEG</sequence>
<evidence type="ECO:0000313" key="3">
    <source>
        <dbReference type="EMBL" id="GID13560.1"/>
    </source>
</evidence>
<evidence type="ECO:0000259" key="2">
    <source>
        <dbReference type="Pfam" id="PF07179"/>
    </source>
</evidence>
<name>A0A8J3J2U3_9ACTN</name>
<dbReference type="Pfam" id="PF07179">
    <property type="entry name" value="SseB"/>
    <property type="match status" value="2"/>
</dbReference>
<evidence type="ECO:0000256" key="1">
    <source>
        <dbReference type="SAM" id="MobiDB-lite"/>
    </source>
</evidence>
<comment type="caution">
    <text evidence="3">The sequence shown here is derived from an EMBL/GenBank/DDBJ whole genome shotgun (WGS) entry which is preliminary data.</text>
</comment>
<dbReference type="AlphaFoldDB" id="A0A8J3J2U3"/>
<accession>A0A8J3J2U3</accession>
<reference evidence="3" key="1">
    <citation type="submission" date="2021-01" db="EMBL/GenBank/DDBJ databases">
        <title>Whole genome shotgun sequence of Actinocatenispora rupis NBRC 107355.</title>
        <authorList>
            <person name="Komaki H."/>
            <person name="Tamura T."/>
        </authorList>
    </citation>
    <scope>NUCLEOTIDE SEQUENCE</scope>
    <source>
        <strain evidence="3">NBRC 107355</strain>
    </source>
</reference>
<dbReference type="InterPro" id="IPR009839">
    <property type="entry name" value="SseB_N"/>
</dbReference>
<dbReference type="RefSeq" id="WP_203660691.1">
    <property type="nucleotide sequence ID" value="NZ_BAAAZM010000011.1"/>
</dbReference>
<dbReference type="Proteomes" id="UP000612808">
    <property type="component" value="Unassembled WGS sequence"/>
</dbReference>
<feature type="domain" description="SseB protein N-terminal" evidence="2">
    <location>
        <begin position="212"/>
        <end position="322"/>
    </location>
</feature>
<proteinExistence type="predicted"/>
<organism evidence="3 4">
    <name type="scientific">Actinocatenispora rupis</name>
    <dbReference type="NCBI Taxonomy" id="519421"/>
    <lineage>
        <taxon>Bacteria</taxon>
        <taxon>Bacillati</taxon>
        <taxon>Actinomycetota</taxon>
        <taxon>Actinomycetes</taxon>
        <taxon>Micromonosporales</taxon>
        <taxon>Micromonosporaceae</taxon>
        <taxon>Actinocatenispora</taxon>
    </lineage>
</organism>
<keyword evidence="4" id="KW-1185">Reference proteome</keyword>
<dbReference type="EMBL" id="BOMB01000024">
    <property type="protein sequence ID" value="GID13560.1"/>
    <property type="molecule type" value="Genomic_DNA"/>
</dbReference>
<feature type="domain" description="SseB protein N-terminal" evidence="2">
    <location>
        <begin position="13"/>
        <end position="123"/>
    </location>
</feature>
<evidence type="ECO:0000313" key="4">
    <source>
        <dbReference type="Proteomes" id="UP000612808"/>
    </source>
</evidence>
<gene>
    <name evidence="3" type="ORF">Aru02nite_44490</name>
</gene>